<name>A0AA36JCS0_9DINO</name>
<dbReference type="Proteomes" id="UP001178507">
    <property type="component" value="Unassembled WGS sequence"/>
</dbReference>
<dbReference type="InterPro" id="IPR011990">
    <property type="entry name" value="TPR-like_helical_dom_sf"/>
</dbReference>
<accession>A0AA36JCS0</accession>
<gene>
    <name evidence="1" type="ORF">EVOR1521_LOCUS25498</name>
</gene>
<evidence type="ECO:0000313" key="2">
    <source>
        <dbReference type="Proteomes" id="UP001178507"/>
    </source>
</evidence>
<organism evidence="1 2">
    <name type="scientific">Effrenium voratum</name>
    <dbReference type="NCBI Taxonomy" id="2562239"/>
    <lineage>
        <taxon>Eukaryota</taxon>
        <taxon>Sar</taxon>
        <taxon>Alveolata</taxon>
        <taxon>Dinophyceae</taxon>
        <taxon>Suessiales</taxon>
        <taxon>Symbiodiniaceae</taxon>
        <taxon>Effrenium</taxon>
    </lineage>
</organism>
<dbReference type="Gene3D" id="1.25.40.10">
    <property type="entry name" value="Tetratricopeptide repeat domain"/>
    <property type="match status" value="1"/>
</dbReference>
<keyword evidence="2" id="KW-1185">Reference proteome</keyword>
<sequence length="197" mass="22342">MGFRAKELKHGAADAVRANSLRLFRPEERAWMGRSRAAAQLFRARWASRTALALTATGPLLRPGELPKLWVQQITGAGSRNSGSFCLSPLPVGVTPRGPWLLARKFMLPEVDLRQQTRALKALGERSQWQEAWTYLQEMRRWVRPDVVLFNCCIRASQRGRRWRQAAAQLRAIAVQSLEPSAASFNCAPRWRPALRI</sequence>
<comment type="caution">
    <text evidence="1">The sequence shown here is derived from an EMBL/GenBank/DDBJ whole genome shotgun (WGS) entry which is preliminary data.</text>
</comment>
<dbReference type="AlphaFoldDB" id="A0AA36JCS0"/>
<dbReference type="EMBL" id="CAUJNA010003462">
    <property type="protein sequence ID" value="CAJ1402661.1"/>
    <property type="molecule type" value="Genomic_DNA"/>
</dbReference>
<proteinExistence type="predicted"/>
<protein>
    <submittedName>
        <fullName evidence="1">Uncharacterized protein</fullName>
    </submittedName>
</protein>
<reference evidence="1" key="1">
    <citation type="submission" date="2023-08" db="EMBL/GenBank/DDBJ databases">
        <authorList>
            <person name="Chen Y."/>
            <person name="Shah S."/>
            <person name="Dougan E. K."/>
            <person name="Thang M."/>
            <person name="Chan C."/>
        </authorList>
    </citation>
    <scope>NUCLEOTIDE SEQUENCE</scope>
</reference>
<evidence type="ECO:0000313" key="1">
    <source>
        <dbReference type="EMBL" id="CAJ1402661.1"/>
    </source>
</evidence>